<dbReference type="FunFam" id="3.30.2080.10:FF:000001">
    <property type="entry name" value="Alpha-1,2-mannosidase subfamily"/>
    <property type="match status" value="1"/>
</dbReference>
<keyword evidence="4" id="KW-0732">Signal</keyword>
<dbReference type="Pfam" id="PF07971">
    <property type="entry name" value="Glyco_hydro_92"/>
    <property type="match status" value="1"/>
</dbReference>
<dbReference type="NCBIfam" id="TIGR01180">
    <property type="entry name" value="aman2_put"/>
    <property type="match status" value="1"/>
</dbReference>
<evidence type="ECO:0000259" key="6">
    <source>
        <dbReference type="Pfam" id="PF17678"/>
    </source>
</evidence>
<name>A0A1T4MEX7_9BACT</name>
<dbReference type="GO" id="GO:0006516">
    <property type="term" value="P:glycoprotein catabolic process"/>
    <property type="evidence" value="ECO:0007669"/>
    <property type="project" value="TreeGrafter"/>
</dbReference>
<dbReference type="Pfam" id="PF17678">
    <property type="entry name" value="Glyco_hydro_92N"/>
    <property type="match status" value="1"/>
</dbReference>
<evidence type="ECO:0000259" key="5">
    <source>
        <dbReference type="Pfam" id="PF07971"/>
    </source>
</evidence>
<dbReference type="SUPFAM" id="SSF48208">
    <property type="entry name" value="Six-hairpin glycosidases"/>
    <property type="match status" value="1"/>
</dbReference>
<dbReference type="eggNOG" id="COG3537">
    <property type="taxonomic scope" value="Bacteria"/>
</dbReference>
<dbReference type="AlphaFoldDB" id="A0A1T4MEX7"/>
<accession>A0A1T4MEX7</accession>
<evidence type="ECO:0000256" key="3">
    <source>
        <dbReference type="ARBA" id="ARBA00022837"/>
    </source>
</evidence>
<dbReference type="InterPro" id="IPR041371">
    <property type="entry name" value="GH92_N"/>
</dbReference>
<keyword evidence="3" id="KW-0106">Calcium</keyword>
<comment type="subunit">
    <text evidence="2">Monomer.</text>
</comment>
<dbReference type="STRING" id="28136.SAMN02745202_00724"/>
<dbReference type="Gene3D" id="1.20.1610.10">
    <property type="entry name" value="alpha-1,2-mannosidases domains"/>
    <property type="match status" value="1"/>
</dbReference>
<feature type="signal peptide" evidence="4">
    <location>
        <begin position="1"/>
        <end position="20"/>
    </location>
</feature>
<protein>
    <submittedName>
        <fullName evidence="7">Alpha-1,2-mannosidase, putative</fullName>
    </submittedName>
</protein>
<reference evidence="7 8" key="1">
    <citation type="submission" date="2017-02" db="EMBL/GenBank/DDBJ databases">
        <authorList>
            <person name="Peterson S.W."/>
        </authorList>
    </citation>
    <scope>NUCLEOTIDE SEQUENCE [LARGE SCALE GENOMIC DNA]</scope>
    <source>
        <strain evidence="7 8">ATCC 43324</strain>
    </source>
</reference>
<dbReference type="RefSeq" id="WP_025070003.1">
    <property type="nucleotide sequence ID" value="NZ_FUXK01000006.1"/>
</dbReference>
<evidence type="ECO:0000256" key="1">
    <source>
        <dbReference type="ARBA" id="ARBA00001913"/>
    </source>
</evidence>
<dbReference type="Proteomes" id="UP000190065">
    <property type="component" value="Unassembled WGS sequence"/>
</dbReference>
<feature type="domain" description="Glycosyl hydrolase family 92" evidence="5">
    <location>
        <begin position="246"/>
        <end position="709"/>
    </location>
</feature>
<dbReference type="Gene3D" id="2.70.98.10">
    <property type="match status" value="1"/>
</dbReference>
<dbReference type="PANTHER" id="PTHR12143">
    <property type="entry name" value="PEPTIDE N-GLYCANASE PNGASE -RELATED"/>
    <property type="match status" value="1"/>
</dbReference>
<gene>
    <name evidence="7" type="ORF">SAMN02745202_00724</name>
</gene>
<dbReference type="EMBL" id="FUXK01000006">
    <property type="protein sequence ID" value="SJZ65406.1"/>
    <property type="molecule type" value="Genomic_DNA"/>
</dbReference>
<dbReference type="InterPro" id="IPR050883">
    <property type="entry name" value="PNGase"/>
</dbReference>
<dbReference type="InterPro" id="IPR005887">
    <property type="entry name" value="GH92_a_mannosidase_put"/>
</dbReference>
<comment type="cofactor">
    <cofactor evidence="1">
        <name>Ca(2+)</name>
        <dbReference type="ChEBI" id="CHEBI:29108"/>
    </cofactor>
</comment>
<evidence type="ECO:0000313" key="7">
    <source>
        <dbReference type="EMBL" id="SJZ65406.1"/>
    </source>
</evidence>
<dbReference type="InterPro" id="IPR014718">
    <property type="entry name" value="GH-type_carb-bd"/>
</dbReference>
<dbReference type="GO" id="GO:0005975">
    <property type="term" value="P:carbohydrate metabolic process"/>
    <property type="evidence" value="ECO:0007669"/>
    <property type="project" value="InterPro"/>
</dbReference>
<dbReference type="InterPro" id="IPR008928">
    <property type="entry name" value="6-hairpin_glycosidase_sf"/>
</dbReference>
<dbReference type="PANTHER" id="PTHR12143:SF39">
    <property type="entry name" value="SECRETED PROTEIN"/>
    <property type="match status" value="1"/>
</dbReference>
<evidence type="ECO:0000256" key="2">
    <source>
        <dbReference type="ARBA" id="ARBA00011245"/>
    </source>
</evidence>
<feature type="chain" id="PRO_5010516207" evidence="4">
    <location>
        <begin position="21"/>
        <end position="722"/>
    </location>
</feature>
<evidence type="ECO:0000313" key="8">
    <source>
        <dbReference type="Proteomes" id="UP000190065"/>
    </source>
</evidence>
<dbReference type="GO" id="GO:0000224">
    <property type="term" value="F:peptide-N4-(N-acetyl-beta-glucosaminyl)asparagine amidase activity"/>
    <property type="evidence" value="ECO:0007669"/>
    <property type="project" value="TreeGrafter"/>
</dbReference>
<sequence length="722" mass="80791">MKQMFLGLMLPLIAVVGTWACPEPVARDYTQYVNPFIGTGGHGHVFLGANVPFGHIQAGPTQKKQGWDWCSGYHYSDSIIIGFGQLHLSGTGIGDLGDIALLPVTKSDVREVKFSHKAEYATPGYYAVTLANGVRVELTATQRTAFHRYTFPADARQEQVVVDLAQGVGWDKMTACTLQQEGQNTIVGSRFSTGWAKDQRVFFVAEFSQPITHRTKEGDSLSVLSFEPTGQPLMVKVGISSVSIDNARLNLQQESPGWNFKTMVIEAKFAWNKELEKVAIRTDNATEKRIFYTSLYHTMTAPSVFNDVNGEYRGADGKTHRGDFTPYTTFSLWDTYRAAHPLMTLIHPEKQRDIAETMLHITQQQGRLPVWFLEGNETDCMVGNPGVPVIVDIALKGFAVDKRAVLEAAKKTQINGDRGLDLLKKYGYLPFDLDPTNETVAKGLEYALADGSIAKLAKALKDEKDYQYFHKRSQSYRDFYFDKKTKFMRGVDSKGHFREPFDPFKVIHRADDYTEGTAWQYIWLVPHDVRGLISAFGGDKPFVNKLDSLFIVKGDMGKDASPDITGLIGQYAHGNEPSHHIIYLYDYAGQPWKTASRVREVLKTMYHDNIDGLSGNEDVGQMSAWYVLSALGLYQVEPAGGRYVFGSPLFHEATLQVGEGKTFQIVAHNNSAENMYIQRATLNGKPYSRAYIDFKDIVRGGKLEFFMGNKPSNFGVKPSDRP</sequence>
<dbReference type="GO" id="GO:0005829">
    <property type="term" value="C:cytosol"/>
    <property type="evidence" value="ECO:0007669"/>
    <property type="project" value="TreeGrafter"/>
</dbReference>
<proteinExistence type="predicted"/>
<dbReference type="GO" id="GO:0030246">
    <property type="term" value="F:carbohydrate binding"/>
    <property type="evidence" value="ECO:0007669"/>
    <property type="project" value="InterPro"/>
</dbReference>
<dbReference type="InterPro" id="IPR012939">
    <property type="entry name" value="Glyco_hydro_92"/>
</dbReference>
<dbReference type="Gene3D" id="3.30.2080.10">
    <property type="entry name" value="GH92 mannosidase domain"/>
    <property type="match status" value="1"/>
</dbReference>
<dbReference type="Gene3D" id="1.20.1050.60">
    <property type="entry name" value="alpha-1,2-mannosidase"/>
    <property type="match status" value="1"/>
</dbReference>
<feature type="domain" description="Glycosyl hydrolase family 92 N-terminal" evidence="6">
    <location>
        <begin position="32"/>
        <end position="240"/>
    </location>
</feature>
<organism evidence="7 8">
    <name type="scientific">Segatella oulorum</name>
    <dbReference type="NCBI Taxonomy" id="28136"/>
    <lineage>
        <taxon>Bacteria</taxon>
        <taxon>Pseudomonadati</taxon>
        <taxon>Bacteroidota</taxon>
        <taxon>Bacteroidia</taxon>
        <taxon>Bacteroidales</taxon>
        <taxon>Prevotellaceae</taxon>
        <taxon>Segatella</taxon>
    </lineage>
</organism>
<evidence type="ECO:0000256" key="4">
    <source>
        <dbReference type="SAM" id="SignalP"/>
    </source>
</evidence>